<evidence type="ECO:0000256" key="10">
    <source>
        <dbReference type="ARBA" id="ARBA00048881"/>
    </source>
</evidence>
<proteinExistence type="inferred from homology"/>
<dbReference type="STRING" id="413071.G9N886"/>
<dbReference type="EC" id="1.14.18.1" evidence="3"/>
<dbReference type="OrthoDB" id="6132182at2759"/>
<dbReference type="RefSeq" id="XP_013951394.1">
    <property type="nucleotide sequence ID" value="XM_014095919.1"/>
</dbReference>
<dbReference type="InterPro" id="IPR008922">
    <property type="entry name" value="Di-copper_centre_dom_sf"/>
</dbReference>
<dbReference type="SUPFAM" id="SSF48056">
    <property type="entry name" value="Di-copper centre-containing domain"/>
    <property type="match status" value="1"/>
</dbReference>
<dbReference type="VEuPathDB" id="FungiDB:TRIVIDRAFT_161055"/>
<keyword evidence="15" id="KW-1185">Reference proteome</keyword>
<comment type="catalytic activity">
    <reaction evidence="10">
        <text>L-tyrosine + O2 = L-dopaquinone + H2O</text>
        <dbReference type="Rhea" id="RHEA:18117"/>
        <dbReference type="ChEBI" id="CHEBI:15377"/>
        <dbReference type="ChEBI" id="CHEBI:15379"/>
        <dbReference type="ChEBI" id="CHEBI:57924"/>
        <dbReference type="ChEBI" id="CHEBI:58315"/>
        <dbReference type="EC" id="1.14.18.1"/>
    </reaction>
</comment>
<sequence length="598" mass="66893">MRFLVYIGWVLNSIVSLVSAQDYDFGVDVVSLTRRQDPNAPIVVSRLPLASNGSTPLRLEIRDVKADKYKWDLFILALSMFQSVSQDDPLSYYQVAGIHGVPFVTWNGVGPAAGASQSGYCPHSSVLFPTWHRPYLALYEQELFKLAGAISRMFNNATERLLYMQAASDFRLPYWDWASPAPNGQSHFPDVFWNSTMTQYGPNGVQIIRNPLYSYSFHPLDGEALIWPPLRSWNETKRAPNTDISELEPPSMNDQVNTALLAKLPEIQQRLYILFSSYHEFDSFSNKNYAISQNLSYLDSIEAIHDIVHIYGGSRGHMTYVPLSSFDPLFFLHHAMTDRLISMWQLLNPTAWITPQVSGETTYTALKGTMQNSSTPLTPFMSSADGTFWDSDMSRTTEVFGYAYGDSSALPGDGDSPRNKLIRKINRWLGKNSPAMIRVKSQAQHRRPNDHYTEWIANVHVNHGALGGSFSIYFFAGDPSDDVDAWGVAPNLIGSVGIFTMSGMSGSHSKISGTVPLTMALMKLVNLGAITDLEPNSVVPFLQKTLHFRIAGIDGKEVSPEQVTGLYISISSSRVRLPESEVEFPDWGRPTLRLAMWE</sequence>
<feature type="chain" id="PRO_5003524244" description="tyrosinase" evidence="11">
    <location>
        <begin position="21"/>
        <end position="598"/>
    </location>
</feature>
<organism evidence="14 15">
    <name type="scientific">Hypocrea virens (strain Gv29-8 / FGSC 10586)</name>
    <name type="common">Gliocladium virens</name>
    <name type="synonym">Trichoderma virens</name>
    <dbReference type="NCBI Taxonomy" id="413071"/>
    <lineage>
        <taxon>Eukaryota</taxon>
        <taxon>Fungi</taxon>
        <taxon>Dikarya</taxon>
        <taxon>Ascomycota</taxon>
        <taxon>Pezizomycotina</taxon>
        <taxon>Sordariomycetes</taxon>
        <taxon>Hypocreomycetidae</taxon>
        <taxon>Hypocreales</taxon>
        <taxon>Hypocreaceae</taxon>
        <taxon>Trichoderma</taxon>
    </lineage>
</organism>
<evidence type="ECO:0000256" key="2">
    <source>
        <dbReference type="ARBA" id="ARBA00009928"/>
    </source>
</evidence>
<comment type="similarity">
    <text evidence="2">Belongs to the tyrosinase family.</text>
</comment>
<evidence type="ECO:0000256" key="3">
    <source>
        <dbReference type="ARBA" id="ARBA00011906"/>
    </source>
</evidence>
<dbReference type="GO" id="GO:0004503">
    <property type="term" value="F:tyrosinase activity"/>
    <property type="evidence" value="ECO:0007669"/>
    <property type="project" value="UniProtKB-EC"/>
</dbReference>
<evidence type="ECO:0000256" key="4">
    <source>
        <dbReference type="ARBA" id="ARBA00022723"/>
    </source>
</evidence>
<evidence type="ECO:0000259" key="12">
    <source>
        <dbReference type="PROSITE" id="PS00497"/>
    </source>
</evidence>
<evidence type="ECO:0000256" key="1">
    <source>
        <dbReference type="ARBA" id="ARBA00001973"/>
    </source>
</evidence>
<dbReference type="OMA" id="NGYCTHV"/>
<accession>G9N886</accession>
<dbReference type="GO" id="GO:0046872">
    <property type="term" value="F:metal ion binding"/>
    <property type="evidence" value="ECO:0007669"/>
    <property type="project" value="UniProtKB-KW"/>
</dbReference>
<evidence type="ECO:0000256" key="5">
    <source>
        <dbReference type="ARBA" id="ARBA00023002"/>
    </source>
</evidence>
<keyword evidence="11" id="KW-0732">Signal</keyword>
<keyword evidence="8" id="KW-0470">Melanin biosynthesis</keyword>
<protein>
    <recommendedName>
        <fullName evidence="3">tyrosinase</fullName>
        <ecNumber evidence="3">1.14.18.1</ecNumber>
    </recommendedName>
</protein>
<dbReference type="Gene3D" id="2.60.310.20">
    <property type="match status" value="1"/>
</dbReference>
<feature type="domain" description="Tyrosinase copper-binding" evidence="13">
    <location>
        <begin position="327"/>
        <end position="338"/>
    </location>
</feature>
<keyword evidence="7" id="KW-0503">Monooxygenase</keyword>
<dbReference type="PANTHER" id="PTHR11474">
    <property type="entry name" value="TYROSINASE FAMILY MEMBER"/>
    <property type="match status" value="1"/>
</dbReference>
<dbReference type="PANTHER" id="PTHR11474:SF76">
    <property type="entry name" value="SHKT DOMAIN-CONTAINING PROTEIN"/>
    <property type="match status" value="1"/>
</dbReference>
<dbReference type="EMBL" id="ABDF02000089">
    <property type="protein sequence ID" value="EHK17195.1"/>
    <property type="molecule type" value="Genomic_DNA"/>
</dbReference>
<dbReference type="InterPro" id="IPR050316">
    <property type="entry name" value="Tyrosinase/Hemocyanin"/>
</dbReference>
<dbReference type="Pfam" id="PF00264">
    <property type="entry name" value="Tyrosinase"/>
    <property type="match status" value="1"/>
</dbReference>
<dbReference type="Proteomes" id="UP000007115">
    <property type="component" value="Unassembled WGS sequence"/>
</dbReference>
<dbReference type="AlphaFoldDB" id="G9N886"/>
<dbReference type="GeneID" id="25788512"/>
<evidence type="ECO:0000313" key="14">
    <source>
        <dbReference type="EMBL" id="EHK17195.1"/>
    </source>
</evidence>
<dbReference type="InterPro" id="IPR002227">
    <property type="entry name" value="Tyrosinase_Cu-bd"/>
</dbReference>
<evidence type="ECO:0000256" key="11">
    <source>
        <dbReference type="SAM" id="SignalP"/>
    </source>
</evidence>
<dbReference type="PROSITE" id="PS00497">
    <property type="entry name" value="TYROSINASE_1"/>
    <property type="match status" value="1"/>
</dbReference>
<evidence type="ECO:0000259" key="13">
    <source>
        <dbReference type="PROSITE" id="PS00498"/>
    </source>
</evidence>
<keyword evidence="6" id="KW-0186">Copper</keyword>
<dbReference type="PROSITE" id="PS00498">
    <property type="entry name" value="TYROSINASE_2"/>
    <property type="match status" value="1"/>
</dbReference>
<evidence type="ECO:0000256" key="8">
    <source>
        <dbReference type="ARBA" id="ARBA00023101"/>
    </source>
</evidence>
<comment type="caution">
    <text evidence="14">The sequence shown here is derived from an EMBL/GenBank/DDBJ whole genome shotgun (WGS) entry which is preliminary data.</text>
</comment>
<evidence type="ECO:0000256" key="6">
    <source>
        <dbReference type="ARBA" id="ARBA00023008"/>
    </source>
</evidence>
<dbReference type="InterPro" id="IPR041640">
    <property type="entry name" value="Tyrosinase_C"/>
</dbReference>
<comment type="catalytic activity">
    <reaction evidence="9">
        <text>2 L-dopa + O2 = 2 L-dopaquinone + 2 H2O</text>
        <dbReference type="Rhea" id="RHEA:34287"/>
        <dbReference type="ChEBI" id="CHEBI:15377"/>
        <dbReference type="ChEBI" id="CHEBI:15379"/>
        <dbReference type="ChEBI" id="CHEBI:57504"/>
        <dbReference type="ChEBI" id="CHEBI:57924"/>
        <dbReference type="EC" id="1.14.18.1"/>
    </reaction>
</comment>
<comment type="cofactor">
    <cofactor evidence="1">
        <name>Cu(2+)</name>
        <dbReference type="ChEBI" id="CHEBI:29036"/>
    </cofactor>
</comment>
<name>G9N886_HYPVG</name>
<feature type="domain" description="Tyrosinase copper-binding" evidence="12">
    <location>
        <begin position="123"/>
        <end position="140"/>
    </location>
</feature>
<evidence type="ECO:0000313" key="15">
    <source>
        <dbReference type="Proteomes" id="UP000007115"/>
    </source>
</evidence>
<keyword evidence="5" id="KW-0560">Oxidoreductase</keyword>
<feature type="signal peptide" evidence="11">
    <location>
        <begin position="1"/>
        <end position="20"/>
    </location>
</feature>
<evidence type="ECO:0000256" key="9">
    <source>
        <dbReference type="ARBA" id="ARBA00048233"/>
    </source>
</evidence>
<dbReference type="InParanoid" id="G9N886"/>
<reference evidence="14 15" key="1">
    <citation type="journal article" date="2011" name="Genome Biol.">
        <title>Comparative genome sequence analysis underscores mycoparasitism as the ancestral life style of Trichoderma.</title>
        <authorList>
            <person name="Kubicek C.P."/>
            <person name="Herrera-Estrella A."/>
            <person name="Seidl-Seiboth V."/>
            <person name="Martinez D.A."/>
            <person name="Druzhinina I.S."/>
            <person name="Thon M."/>
            <person name="Zeilinger S."/>
            <person name="Casas-Flores S."/>
            <person name="Horwitz B.A."/>
            <person name="Mukherjee P.K."/>
            <person name="Mukherjee M."/>
            <person name="Kredics L."/>
            <person name="Alcaraz L.D."/>
            <person name="Aerts A."/>
            <person name="Antal Z."/>
            <person name="Atanasova L."/>
            <person name="Cervantes-Badillo M.G."/>
            <person name="Challacombe J."/>
            <person name="Chertkov O."/>
            <person name="McCluskey K."/>
            <person name="Coulpier F."/>
            <person name="Deshpande N."/>
            <person name="von Doehren H."/>
            <person name="Ebbole D.J."/>
            <person name="Esquivel-Naranjo E.U."/>
            <person name="Fekete E."/>
            <person name="Flipphi M."/>
            <person name="Glaser F."/>
            <person name="Gomez-Rodriguez E.Y."/>
            <person name="Gruber S."/>
            <person name="Han C."/>
            <person name="Henrissat B."/>
            <person name="Hermosa R."/>
            <person name="Hernandez-Onate M."/>
            <person name="Karaffa L."/>
            <person name="Kosti I."/>
            <person name="Le Crom S."/>
            <person name="Lindquist E."/>
            <person name="Lucas S."/>
            <person name="Luebeck M."/>
            <person name="Luebeck P.S."/>
            <person name="Margeot A."/>
            <person name="Metz B."/>
            <person name="Misra M."/>
            <person name="Nevalainen H."/>
            <person name="Omann M."/>
            <person name="Packer N."/>
            <person name="Perrone G."/>
            <person name="Uresti-Rivera E.E."/>
            <person name="Salamov A."/>
            <person name="Schmoll M."/>
            <person name="Seiboth B."/>
            <person name="Shapiro H."/>
            <person name="Sukno S."/>
            <person name="Tamayo-Ramos J.A."/>
            <person name="Tisch D."/>
            <person name="Wiest A."/>
            <person name="Wilkinson H.H."/>
            <person name="Zhang M."/>
            <person name="Coutinho P.M."/>
            <person name="Kenerley C.M."/>
            <person name="Monte E."/>
            <person name="Baker S.E."/>
            <person name="Grigoriev I.V."/>
        </authorList>
    </citation>
    <scope>NUCLEOTIDE SEQUENCE [LARGE SCALE GENOMIC DNA]</scope>
    <source>
        <strain evidence="15">Gv29-8 / FGSC 10586</strain>
    </source>
</reference>
<keyword evidence="4" id="KW-0479">Metal-binding</keyword>
<dbReference type="HOGENOM" id="CLU_013691_3_1_1"/>
<dbReference type="PRINTS" id="PR00092">
    <property type="entry name" value="TYROSINASE"/>
</dbReference>
<evidence type="ECO:0000256" key="7">
    <source>
        <dbReference type="ARBA" id="ARBA00023033"/>
    </source>
</evidence>
<dbReference type="eggNOG" id="ENOG502R1BY">
    <property type="taxonomic scope" value="Eukaryota"/>
</dbReference>
<dbReference type="GO" id="GO:0042438">
    <property type="term" value="P:melanin biosynthetic process"/>
    <property type="evidence" value="ECO:0007669"/>
    <property type="project" value="UniProtKB-KW"/>
</dbReference>
<dbReference type="Gene3D" id="1.10.1280.10">
    <property type="entry name" value="Di-copper center containing domain from catechol oxidase"/>
    <property type="match status" value="1"/>
</dbReference>
<dbReference type="Pfam" id="PF18132">
    <property type="entry name" value="Tyrosinase_C"/>
    <property type="match status" value="1"/>
</dbReference>
<gene>
    <name evidence="14" type="ORF">TRIVIDRAFT_161055</name>
</gene>